<dbReference type="AlphaFoldDB" id="A0A1T5BUF4"/>
<evidence type="ECO:0008006" key="4">
    <source>
        <dbReference type="Google" id="ProtNLM"/>
    </source>
</evidence>
<gene>
    <name evidence="2" type="ORF">SAMN05660226_01763</name>
</gene>
<organism evidence="2 3">
    <name type="scientific">Parapedobacter luteus</name>
    <dbReference type="NCBI Taxonomy" id="623280"/>
    <lineage>
        <taxon>Bacteria</taxon>
        <taxon>Pseudomonadati</taxon>
        <taxon>Bacteroidota</taxon>
        <taxon>Sphingobacteriia</taxon>
        <taxon>Sphingobacteriales</taxon>
        <taxon>Sphingobacteriaceae</taxon>
        <taxon>Parapedobacter</taxon>
    </lineage>
</organism>
<evidence type="ECO:0000256" key="1">
    <source>
        <dbReference type="SAM" id="SignalP"/>
    </source>
</evidence>
<protein>
    <recommendedName>
        <fullName evidence="4">Outer membrane protein beta-barrel domain-containing protein</fullName>
    </recommendedName>
</protein>
<feature type="signal peptide" evidence="1">
    <location>
        <begin position="1"/>
        <end position="21"/>
    </location>
</feature>
<evidence type="ECO:0000313" key="3">
    <source>
        <dbReference type="Proteomes" id="UP000190541"/>
    </source>
</evidence>
<feature type="chain" id="PRO_5010548839" description="Outer membrane protein beta-barrel domain-containing protein" evidence="1">
    <location>
        <begin position="22"/>
        <end position="164"/>
    </location>
</feature>
<dbReference type="STRING" id="623280.SAMN05660226_01763"/>
<dbReference type="Proteomes" id="UP000190541">
    <property type="component" value="Unassembled WGS sequence"/>
</dbReference>
<dbReference type="RefSeq" id="WP_079716427.1">
    <property type="nucleotide sequence ID" value="NZ_FUYS01000003.1"/>
</dbReference>
<evidence type="ECO:0000313" key="2">
    <source>
        <dbReference type="EMBL" id="SKB50845.1"/>
    </source>
</evidence>
<dbReference type="EMBL" id="FUYS01000003">
    <property type="protein sequence ID" value="SKB50845.1"/>
    <property type="molecule type" value="Genomic_DNA"/>
</dbReference>
<name>A0A1T5BUF4_9SPHI</name>
<sequence length="164" mass="18121">MNKNFFTTLLAVFVLLAPVAAQENSGFMFPNRFGLSMQKKLGVDVGLISFNQFTDSSPMTFYDISLGVESYVTNPFTLAPKLSFDFGLGDMILFGGGIDVSLPTDFSKHTWMFTPKVGISIASIMRLYYGYNQFGKENGFPNLGNHRVSLEINLAAFHDFGIGL</sequence>
<reference evidence="2 3" key="1">
    <citation type="submission" date="2017-02" db="EMBL/GenBank/DDBJ databases">
        <authorList>
            <person name="Peterson S.W."/>
        </authorList>
    </citation>
    <scope>NUCLEOTIDE SEQUENCE [LARGE SCALE GENOMIC DNA]</scope>
    <source>
        <strain evidence="2 3">DSM 22899</strain>
    </source>
</reference>
<proteinExistence type="predicted"/>
<dbReference type="OrthoDB" id="792672at2"/>
<keyword evidence="1" id="KW-0732">Signal</keyword>
<accession>A0A1T5BUF4</accession>
<keyword evidence="3" id="KW-1185">Reference proteome</keyword>